<dbReference type="Gene3D" id="3.10.129.10">
    <property type="entry name" value="Hotdog Thioesterase"/>
    <property type="match status" value="1"/>
</dbReference>
<dbReference type="SUPFAM" id="SSF54637">
    <property type="entry name" value="Thioesterase/thiol ester dehydrase-isomerase"/>
    <property type="match status" value="1"/>
</dbReference>
<organism evidence="1 2">
    <name type="scientific">Lutimaribacter marinistellae</name>
    <dbReference type="NCBI Taxonomy" id="1820329"/>
    <lineage>
        <taxon>Bacteria</taxon>
        <taxon>Pseudomonadati</taxon>
        <taxon>Pseudomonadota</taxon>
        <taxon>Alphaproteobacteria</taxon>
        <taxon>Rhodobacterales</taxon>
        <taxon>Roseobacteraceae</taxon>
        <taxon>Lutimaribacter</taxon>
    </lineage>
</organism>
<comment type="caution">
    <text evidence="1">The sequence shown here is derived from an EMBL/GenBank/DDBJ whole genome shotgun (WGS) entry which is preliminary data.</text>
</comment>
<evidence type="ECO:0000313" key="1">
    <source>
        <dbReference type="EMBL" id="MFC3614329.1"/>
    </source>
</evidence>
<accession>A0ABV7THY3</accession>
<dbReference type="InterPro" id="IPR029069">
    <property type="entry name" value="HotDog_dom_sf"/>
</dbReference>
<reference evidence="2" key="1">
    <citation type="journal article" date="2019" name="Int. J. Syst. Evol. Microbiol.">
        <title>The Global Catalogue of Microorganisms (GCM) 10K type strain sequencing project: providing services to taxonomists for standard genome sequencing and annotation.</title>
        <authorList>
            <consortium name="The Broad Institute Genomics Platform"/>
            <consortium name="The Broad Institute Genome Sequencing Center for Infectious Disease"/>
            <person name="Wu L."/>
            <person name="Ma J."/>
        </authorList>
    </citation>
    <scope>NUCLEOTIDE SEQUENCE [LARGE SCALE GENOMIC DNA]</scope>
    <source>
        <strain evidence="2">KCTC 42911</strain>
    </source>
</reference>
<proteinExistence type="predicted"/>
<dbReference type="Proteomes" id="UP001595629">
    <property type="component" value="Unassembled WGS sequence"/>
</dbReference>
<dbReference type="RefSeq" id="WP_386735533.1">
    <property type="nucleotide sequence ID" value="NZ_JBHRXI010000010.1"/>
</dbReference>
<evidence type="ECO:0000313" key="2">
    <source>
        <dbReference type="Proteomes" id="UP001595629"/>
    </source>
</evidence>
<keyword evidence="2" id="KW-1185">Reference proteome</keyword>
<dbReference type="EMBL" id="JBHRXI010000010">
    <property type="protein sequence ID" value="MFC3614329.1"/>
    <property type="molecule type" value="Genomic_DNA"/>
</dbReference>
<dbReference type="CDD" id="cd00586">
    <property type="entry name" value="4HBT"/>
    <property type="match status" value="1"/>
</dbReference>
<gene>
    <name evidence="1" type="ORF">ACFORG_11200</name>
</gene>
<dbReference type="Pfam" id="PF13279">
    <property type="entry name" value="4HBT_2"/>
    <property type="match status" value="1"/>
</dbReference>
<name>A0ABV7THY3_9RHOB</name>
<sequence length="172" mass="19258">MTDKPTGGHDGPYEAPIKVTGFTVLPEWIDYNGHMNVGFYGVAFDRALDVVMDDHLGIGAAFVAEAEQGPYVLQSHMQFLREVKEGEPFYFLYRLLDRDAKRGHYFGEMFSGVDDALCATQEALFMNVSHETGRSAAYPDWAQERMARMVADHAGLPKPQQIGQNIGIRRKA</sequence>
<protein>
    <submittedName>
        <fullName evidence="1">Thioesterase family protein</fullName>
    </submittedName>
</protein>